<dbReference type="AlphaFoldDB" id="A0ABD3FAW9"/>
<dbReference type="Proteomes" id="UP001632037">
    <property type="component" value="Unassembled WGS sequence"/>
</dbReference>
<name>A0ABD3FAW9_9STRA</name>
<dbReference type="InterPro" id="IPR001589">
    <property type="entry name" value="Actinin_actin-bd_CS"/>
</dbReference>
<feature type="domain" description="RXLR phytopathogen effector protein WY-domain" evidence="1">
    <location>
        <begin position="49"/>
        <end position="97"/>
    </location>
</feature>
<accession>A0ABD3FAW9</accession>
<gene>
    <name evidence="2" type="ORF">V7S43_011463</name>
</gene>
<dbReference type="InterPro" id="IPR040786">
    <property type="entry name" value="RXLR_WY"/>
</dbReference>
<dbReference type="EMBL" id="JBIMZQ010000027">
    <property type="protein sequence ID" value="KAL3663576.1"/>
    <property type="molecule type" value="Genomic_DNA"/>
</dbReference>
<organism evidence="2 3">
    <name type="scientific">Phytophthora oleae</name>
    <dbReference type="NCBI Taxonomy" id="2107226"/>
    <lineage>
        <taxon>Eukaryota</taxon>
        <taxon>Sar</taxon>
        <taxon>Stramenopiles</taxon>
        <taxon>Oomycota</taxon>
        <taxon>Peronosporomycetes</taxon>
        <taxon>Peronosporales</taxon>
        <taxon>Peronosporaceae</taxon>
        <taxon>Phytophthora</taxon>
    </lineage>
</organism>
<reference evidence="2 3" key="1">
    <citation type="submission" date="2024-09" db="EMBL/GenBank/DDBJ databases">
        <title>Genome sequencing and assembly of Phytophthora oleae, isolate VK10A, causative agent of rot of olive drupes.</title>
        <authorList>
            <person name="Conti Taguali S."/>
            <person name="Riolo M."/>
            <person name="La Spada F."/>
            <person name="Cacciola S.O."/>
            <person name="Dionisio G."/>
        </authorList>
    </citation>
    <scope>NUCLEOTIDE SEQUENCE [LARGE SCALE GENOMIC DNA]</scope>
    <source>
        <strain evidence="2 3">VK10A</strain>
    </source>
</reference>
<protein>
    <recommendedName>
        <fullName evidence="1">RXLR phytopathogen effector protein WY-domain domain-containing protein</fullName>
    </recommendedName>
</protein>
<evidence type="ECO:0000313" key="3">
    <source>
        <dbReference type="Proteomes" id="UP001632037"/>
    </source>
</evidence>
<comment type="caution">
    <text evidence="2">The sequence shown here is derived from an EMBL/GenBank/DDBJ whole genome shotgun (WGS) entry which is preliminary data.</text>
</comment>
<keyword evidence="3" id="KW-1185">Reference proteome</keyword>
<evidence type="ECO:0000313" key="2">
    <source>
        <dbReference type="EMBL" id="KAL3663576.1"/>
    </source>
</evidence>
<dbReference type="Pfam" id="PF18634">
    <property type="entry name" value="RXLR_WY"/>
    <property type="match status" value="1"/>
</dbReference>
<dbReference type="PROSITE" id="PS00019">
    <property type="entry name" value="ACTININ_1"/>
    <property type="match status" value="1"/>
</dbReference>
<proteinExistence type="predicted"/>
<sequence>MLDGIGYWALLRTGVTPTALIKDVRVAETGVKLAREKFFLQWLRFVKKYRLKHGEFSFADSDMLTALRKIMPDDGQLVSLLQSLRKTADMKSHANTMIRFLFMGSPSTRSMMNTRCLDAGEDPAVVFKILSLDDAIFFKEKTSLSQWLDYMTKFRAQNGEQKKRLQTSIDTSLQSLESRPTDEMAALFQSFKATQGMENIASKLQSRVFTNWINSDFDPVHIVKQLKGLPESYFSPSLTYKTTEAFALQYATRNGEKTLKKVEELFAKQETKKALAAAMDEYNDFSDR</sequence>
<evidence type="ECO:0000259" key="1">
    <source>
        <dbReference type="Pfam" id="PF18634"/>
    </source>
</evidence>